<dbReference type="Proteomes" id="UP000001338">
    <property type="component" value="Unassembled WGS sequence"/>
</dbReference>
<protein>
    <submittedName>
        <fullName evidence="1">Uncharacterized protein</fullName>
    </submittedName>
</protein>
<organism evidence="1 2">
    <name type="scientific">Leptospira weilii str. 2006001853</name>
    <dbReference type="NCBI Taxonomy" id="1001589"/>
    <lineage>
        <taxon>Bacteria</taxon>
        <taxon>Pseudomonadati</taxon>
        <taxon>Spirochaetota</taxon>
        <taxon>Spirochaetia</taxon>
        <taxon>Leptospirales</taxon>
        <taxon>Leptospiraceae</taxon>
        <taxon>Leptospira</taxon>
    </lineage>
</organism>
<sequence length="37" mass="4160">MLSQKKILVLGVSGMLGNAVFRVLSESAEFEVQFFRQ</sequence>
<evidence type="ECO:0000313" key="2">
    <source>
        <dbReference type="Proteomes" id="UP000001338"/>
    </source>
</evidence>
<reference evidence="1 2" key="1">
    <citation type="submission" date="2012-10" db="EMBL/GenBank/DDBJ databases">
        <authorList>
            <person name="Harkins D.M."/>
            <person name="Durkin A.S."/>
            <person name="Brinkac L.M."/>
            <person name="Haft D.H."/>
            <person name="Selengut J.D."/>
            <person name="Sanka R."/>
            <person name="DePew J."/>
            <person name="Purushe J."/>
            <person name="Whelen A.C."/>
            <person name="Vinetz J.M."/>
            <person name="Sutton G.G."/>
            <person name="Nierman W.C."/>
            <person name="Fouts D.E."/>
        </authorList>
    </citation>
    <scope>NUCLEOTIDE SEQUENCE [LARGE SCALE GENOMIC DNA]</scope>
    <source>
        <strain evidence="1 2">2006001853</strain>
    </source>
</reference>
<gene>
    <name evidence="1" type="ORF">LEP1GSC036_0862</name>
</gene>
<accession>A0A828Z429</accession>
<evidence type="ECO:0000313" key="1">
    <source>
        <dbReference type="EMBL" id="EKR66042.1"/>
    </source>
</evidence>
<proteinExistence type="predicted"/>
<dbReference type="EMBL" id="AFLV02000009">
    <property type="protein sequence ID" value="EKR66042.1"/>
    <property type="molecule type" value="Genomic_DNA"/>
</dbReference>
<comment type="caution">
    <text evidence="1">The sequence shown here is derived from an EMBL/GenBank/DDBJ whole genome shotgun (WGS) entry which is preliminary data.</text>
</comment>
<name>A0A828Z429_9LEPT</name>
<dbReference type="AlphaFoldDB" id="A0A828Z429"/>